<evidence type="ECO:0000256" key="1">
    <source>
        <dbReference type="ARBA" id="ARBA00007261"/>
    </source>
</evidence>
<dbReference type="Proteomes" id="UP000094527">
    <property type="component" value="Unassembled WGS sequence"/>
</dbReference>
<dbReference type="GO" id="GO:0004222">
    <property type="term" value="F:metalloendopeptidase activity"/>
    <property type="evidence" value="ECO:0007669"/>
    <property type="project" value="InterPro"/>
</dbReference>
<dbReference type="Pfam" id="PF00675">
    <property type="entry name" value="Peptidase_M16"/>
    <property type="match status" value="1"/>
</dbReference>
<dbReference type="Pfam" id="PF05193">
    <property type="entry name" value="Peptidase_M16_C"/>
    <property type="match status" value="1"/>
</dbReference>
<evidence type="ECO:0000256" key="4">
    <source>
        <dbReference type="ARBA" id="ARBA00022801"/>
    </source>
</evidence>
<feature type="compositionally biased region" description="Low complexity" evidence="8">
    <location>
        <begin position="51"/>
        <end position="63"/>
    </location>
</feature>
<keyword evidence="4" id="KW-0378">Hydrolase</keyword>
<sequence>MHKNNLQLQTQEKRQAKSSSSRTPVSVTSRPPKDIPGYPTLKWSQSCTDISSTSPASSASVSPLVENSNPPVQGISHFPTVTGDTNSDAKITSVAIAINVGGTSDPLDCQGLAHFLEHMVHYGSNKYPDQETYFNLIQNFGDGFNACTTPQMTTFDFQVGDEFLEKSLDVFTNMLSDPLLDEEHMDREVNSVDDEFYWKHASNFWDKSILPRYLTLPQNHPMSKFFCGTKETLGSGAKVKEVMRDFHRKNYVASAMTACINSTKSLDELENLALNQFATLLQGDRKTYQNTTDEFEFEPIEWRNCDKRIVLQGVDNYAGLEILWLFQTPTFTKEPQDMILEMIHTILSDTSNQSLDYHLHEKGLIWNQNVDWYQSREVTFIQLAFSLTQKGRKNKSQVFQTTFQYLDKLQSTPEPEIQRLFSELRVKNYRAAYLGSQYRKAEDTVRFATHLQLLTEERGLLTPVPWNALVNCQRVIGTLQQLIKGDFIVLEIIPKDLPIEDWVKQENQGFIFNVERAPHTNSPYILVPRKDDWIVRNENNDSSNQQFGIVPENIFMAEERMEICVNDKFFSTIYDDIKPRTLQWKSSGNTFPKVIGEHKGHDTSSFNLMTGSVRIDIVSPVLHSCRKNYALGRLWNHCIYYNYAVNRCEVELAGYNAKFCEKEVIGISIDGFPIHMMEIVQVWVSALGNPVTDNMLSNAKERLKYEMQLGLGSFDDLESMAYECMVLKNQEPFLDSFYHIENCTLEDLHQFIEELNKASYVNVLLTGNLPINMFYSIARLFEKYPFSPDLGDPKTYVKKFEWSKPLFPPGRKCIRIKSKVMSRFCTKVRNWYMFDSLDQHHVDILRAALNFMDVQARLYLRTKYQLGYTAGLGRINVDESEDKLYKVAFGVLVIATAKKFSPCELDDKIDEFLAFYSEYLKTIKKDEFEKMKKLKNVPAEVNLDEVICWFGTIFNPVWNQNRVTTRSQSRQQKSAKEQQELRKLSVQVLGKDAKCCCCARCQSISDWKSSPNSNLLLASGSGETNDYFVDNLNETSTM</sequence>
<evidence type="ECO:0000256" key="5">
    <source>
        <dbReference type="ARBA" id="ARBA00022833"/>
    </source>
</evidence>
<keyword evidence="12" id="KW-1185">Reference proteome</keyword>
<dbReference type="EMBL" id="LJIJ01004261">
    <property type="protein sequence ID" value="ODM88010.1"/>
    <property type="molecule type" value="Genomic_DNA"/>
</dbReference>
<keyword evidence="2" id="KW-0645">Protease</keyword>
<keyword evidence="3" id="KW-0479">Metal-binding</keyword>
<dbReference type="InterPro" id="IPR011249">
    <property type="entry name" value="Metalloenz_LuxS/M16"/>
</dbReference>
<dbReference type="PANTHER" id="PTHR43690:SF18">
    <property type="entry name" value="INSULIN-DEGRADING ENZYME-RELATED"/>
    <property type="match status" value="1"/>
</dbReference>
<comment type="caution">
    <text evidence="11">The sequence shown here is derived from an EMBL/GenBank/DDBJ whole genome shotgun (WGS) entry which is preliminary data.</text>
</comment>
<accession>A0A1D2M4V4</accession>
<reference evidence="11 12" key="1">
    <citation type="journal article" date="2016" name="Genome Biol. Evol.">
        <title>Gene Family Evolution Reflects Adaptation to Soil Environmental Stressors in the Genome of the Collembolan Orchesella cincta.</title>
        <authorList>
            <person name="Faddeeva-Vakhrusheva A."/>
            <person name="Derks M.F."/>
            <person name="Anvar S.Y."/>
            <person name="Agamennone V."/>
            <person name="Suring W."/>
            <person name="Smit S."/>
            <person name="van Straalen N.M."/>
            <person name="Roelofs D."/>
        </authorList>
    </citation>
    <scope>NUCLEOTIDE SEQUENCE [LARGE SCALE GENOMIC DNA]</scope>
    <source>
        <tissue evidence="11">Mixed pool</tissue>
    </source>
</reference>
<dbReference type="PROSITE" id="PS00143">
    <property type="entry name" value="INSULINASE"/>
    <property type="match status" value="1"/>
</dbReference>
<protein>
    <submittedName>
        <fullName evidence="11">Nardilysin</fullName>
    </submittedName>
</protein>
<dbReference type="PANTHER" id="PTHR43690">
    <property type="entry name" value="NARDILYSIN"/>
    <property type="match status" value="1"/>
</dbReference>
<name>A0A1D2M4V4_ORCCI</name>
<dbReference type="STRING" id="48709.A0A1D2M4V4"/>
<evidence type="ECO:0000256" key="6">
    <source>
        <dbReference type="ARBA" id="ARBA00023049"/>
    </source>
</evidence>
<keyword evidence="6" id="KW-0482">Metalloprotease</keyword>
<evidence type="ECO:0000256" key="2">
    <source>
        <dbReference type="ARBA" id="ARBA00022670"/>
    </source>
</evidence>
<dbReference type="InterPro" id="IPR011765">
    <property type="entry name" value="Pept_M16_N"/>
</dbReference>
<feature type="compositionally biased region" description="Low complexity" evidence="8">
    <location>
        <begin position="18"/>
        <end position="30"/>
    </location>
</feature>
<evidence type="ECO:0000313" key="11">
    <source>
        <dbReference type="EMBL" id="ODM88010.1"/>
    </source>
</evidence>
<gene>
    <name evidence="11" type="ORF">Ocin01_18672</name>
</gene>
<dbReference type="InterPro" id="IPR050626">
    <property type="entry name" value="Peptidase_M16"/>
</dbReference>
<organism evidence="11 12">
    <name type="scientific">Orchesella cincta</name>
    <name type="common">Springtail</name>
    <name type="synonym">Podura cincta</name>
    <dbReference type="NCBI Taxonomy" id="48709"/>
    <lineage>
        <taxon>Eukaryota</taxon>
        <taxon>Metazoa</taxon>
        <taxon>Ecdysozoa</taxon>
        <taxon>Arthropoda</taxon>
        <taxon>Hexapoda</taxon>
        <taxon>Collembola</taxon>
        <taxon>Entomobryomorpha</taxon>
        <taxon>Entomobryoidea</taxon>
        <taxon>Orchesellidae</taxon>
        <taxon>Orchesellinae</taxon>
        <taxon>Orchesella</taxon>
    </lineage>
</organism>
<dbReference type="Gene3D" id="3.30.830.10">
    <property type="entry name" value="Metalloenzyme, LuxS/M16 peptidase-like"/>
    <property type="match status" value="4"/>
</dbReference>
<evidence type="ECO:0000259" key="9">
    <source>
        <dbReference type="Pfam" id="PF00675"/>
    </source>
</evidence>
<dbReference type="GO" id="GO:0006508">
    <property type="term" value="P:proteolysis"/>
    <property type="evidence" value="ECO:0007669"/>
    <property type="project" value="UniProtKB-KW"/>
</dbReference>
<proteinExistence type="inferred from homology"/>
<evidence type="ECO:0000256" key="3">
    <source>
        <dbReference type="ARBA" id="ARBA00022723"/>
    </source>
</evidence>
<evidence type="ECO:0000259" key="10">
    <source>
        <dbReference type="Pfam" id="PF05193"/>
    </source>
</evidence>
<comment type="similarity">
    <text evidence="1 7">Belongs to the peptidase M16 family.</text>
</comment>
<evidence type="ECO:0000313" key="12">
    <source>
        <dbReference type="Proteomes" id="UP000094527"/>
    </source>
</evidence>
<feature type="domain" description="Peptidase M16 N-terminal" evidence="9">
    <location>
        <begin position="86"/>
        <end position="196"/>
    </location>
</feature>
<dbReference type="InterPro" id="IPR001431">
    <property type="entry name" value="Pept_M16_Zn_BS"/>
</dbReference>
<feature type="region of interest" description="Disordered" evidence="8">
    <location>
        <begin position="1"/>
        <end position="73"/>
    </location>
</feature>
<evidence type="ECO:0000256" key="8">
    <source>
        <dbReference type="SAM" id="MobiDB-lite"/>
    </source>
</evidence>
<dbReference type="SUPFAM" id="SSF63411">
    <property type="entry name" value="LuxS/MPP-like metallohydrolase"/>
    <property type="match status" value="4"/>
</dbReference>
<dbReference type="InterPro" id="IPR007863">
    <property type="entry name" value="Peptidase_M16_C"/>
</dbReference>
<dbReference type="AlphaFoldDB" id="A0A1D2M4V4"/>
<keyword evidence="5" id="KW-0862">Zinc</keyword>
<dbReference type="OrthoDB" id="952271at2759"/>
<dbReference type="GO" id="GO:0046872">
    <property type="term" value="F:metal ion binding"/>
    <property type="evidence" value="ECO:0007669"/>
    <property type="project" value="UniProtKB-KW"/>
</dbReference>
<evidence type="ECO:0000256" key="7">
    <source>
        <dbReference type="RuleBase" id="RU004447"/>
    </source>
</evidence>
<feature type="domain" description="Peptidase M16 C-terminal" evidence="10">
    <location>
        <begin position="240"/>
        <end position="415"/>
    </location>
</feature>
<feature type="compositionally biased region" description="Polar residues" evidence="8">
    <location>
        <begin position="1"/>
        <end position="10"/>
    </location>
</feature>